<dbReference type="GO" id="GO:0043138">
    <property type="term" value="F:3'-5' DNA helicase activity"/>
    <property type="evidence" value="ECO:0007669"/>
    <property type="project" value="TreeGrafter"/>
</dbReference>
<feature type="transmembrane region" description="Helical" evidence="1">
    <location>
        <begin position="138"/>
        <end position="159"/>
    </location>
</feature>
<keyword evidence="1" id="KW-0472">Membrane</keyword>
<proteinExistence type="predicted"/>
<evidence type="ECO:0000313" key="3">
    <source>
        <dbReference type="Proteomes" id="UP000186817"/>
    </source>
</evidence>
<reference evidence="2 3" key="1">
    <citation type="submission" date="2016-02" db="EMBL/GenBank/DDBJ databases">
        <title>Genome analysis of coral dinoflagellate symbionts highlights evolutionary adaptations to a symbiotic lifestyle.</title>
        <authorList>
            <person name="Aranda M."/>
            <person name="Li Y."/>
            <person name="Liew Y.J."/>
            <person name="Baumgarten S."/>
            <person name="Simakov O."/>
            <person name="Wilson M."/>
            <person name="Piel J."/>
            <person name="Ashoor H."/>
            <person name="Bougouffa S."/>
            <person name="Bajic V.B."/>
            <person name="Ryu T."/>
            <person name="Ravasi T."/>
            <person name="Bayer T."/>
            <person name="Micklem G."/>
            <person name="Kim H."/>
            <person name="Bhak J."/>
            <person name="Lajeunesse T.C."/>
            <person name="Voolstra C.R."/>
        </authorList>
    </citation>
    <scope>NUCLEOTIDE SEQUENCE [LARGE SCALE GENOMIC DNA]</scope>
    <source>
        <strain evidence="2 3">CCMP2467</strain>
    </source>
</reference>
<dbReference type="GO" id="GO:0005634">
    <property type="term" value="C:nucleus"/>
    <property type="evidence" value="ECO:0007669"/>
    <property type="project" value="TreeGrafter"/>
</dbReference>
<organism evidence="2 3">
    <name type="scientific">Symbiodinium microadriaticum</name>
    <name type="common">Dinoflagellate</name>
    <name type="synonym">Zooxanthella microadriatica</name>
    <dbReference type="NCBI Taxonomy" id="2951"/>
    <lineage>
        <taxon>Eukaryota</taxon>
        <taxon>Sar</taxon>
        <taxon>Alveolata</taxon>
        <taxon>Dinophyceae</taxon>
        <taxon>Suessiales</taxon>
        <taxon>Symbiodiniaceae</taxon>
        <taxon>Symbiodinium</taxon>
    </lineage>
</organism>
<protein>
    <submittedName>
        <fullName evidence="2">Uncharacterized protein</fullName>
    </submittedName>
</protein>
<keyword evidence="1" id="KW-0812">Transmembrane</keyword>
<evidence type="ECO:0000256" key="1">
    <source>
        <dbReference type="SAM" id="Phobius"/>
    </source>
</evidence>
<dbReference type="EMBL" id="LSRX01000397">
    <property type="protein sequence ID" value="OLP98414.1"/>
    <property type="molecule type" value="Genomic_DNA"/>
</dbReference>
<dbReference type="GO" id="GO:0006289">
    <property type="term" value="P:nucleotide-excision repair"/>
    <property type="evidence" value="ECO:0007669"/>
    <property type="project" value="TreeGrafter"/>
</dbReference>
<dbReference type="Proteomes" id="UP000186817">
    <property type="component" value="Unassembled WGS sequence"/>
</dbReference>
<dbReference type="OrthoDB" id="18781at2759"/>
<sequence length="245" mass="27168">MVPTQRRSAAHVSSLPRQVVSQESRVRALVEIVLQARQARIAGYRGGYAAVERRKKRRASSYKGGVIATNALEHLPRNWLGIDIGDLDLTLHVGVPPTERPKAGVVHDCEYKYPHDDNVVAAHMTMVMVTMMLRRKTVMTVITVVIMIIIFIIIAVMLVKIKTVMAAQARDWLGGDLLGLRGRRGRPSTAILIAMVQGSAELLDAPLEQHFCRHPDDFFALCRPELLIKNGQANAIIWCTYSVGG</sequence>
<dbReference type="GO" id="GO:0036297">
    <property type="term" value="P:interstrand cross-link repair"/>
    <property type="evidence" value="ECO:0007669"/>
    <property type="project" value="TreeGrafter"/>
</dbReference>
<accession>A0A1Q9DTB8</accession>
<dbReference type="AlphaFoldDB" id="A0A1Q9DTB8"/>
<keyword evidence="3" id="KW-1185">Reference proteome</keyword>
<dbReference type="PANTHER" id="PTHR47957">
    <property type="entry name" value="ATP-DEPENDENT HELICASE HRQ1"/>
    <property type="match status" value="1"/>
</dbReference>
<gene>
    <name evidence="2" type="ORF">AK812_SmicGene19128</name>
</gene>
<comment type="caution">
    <text evidence="2">The sequence shown here is derived from an EMBL/GenBank/DDBJ whole genome shotgun (WGS) entry which is preliminary data.</text>
</comment>
<evidence type="ECO:0000313" key="2">
    <source>
        <dbReference type="EMBL" id="OLP98414.1"/>
    </source>
</evidence>
<dbReference type="PANTHER" id="PTHR47957:SF3">
    <property type="entry name" value="ATP-DEPENDENT HELICASE HRQ1"/>
    <property type="match status" value="1"/>
</dbReference>
<name>A0A1Q9DTB8_SYMMI</name>
<keyword evidence="1" id="KW-1133">Transmembrane helix</keyword>